<dbReference type="Pfam" id="PF07963">
    <property type="entry name" value="N_methyl"/>
    <property type="match status" value="1"/>
</dbReference>
<dbReference type="EMBL" id="UINC01140858">
    <property type="protein sequence ID" value="SVD28241.1"/>
    <property type="molecule type" value="Genomic_DNA"/>
</dbReference>
<feature type="transmembrane region" description="Helical" evidence="1">
    <location>
        <begin position="7"/>
        <end position="32"/>
    </location>
</feature>
<sequence>MKRGFTLIELLIVVAIIGILAAVGAAVIPGLLENTKVKACMSNHDRISKFVSVSLLGCSGLGYVNLNLVNTDGKLDLVSCNNTNDTLAREFMGHF</sequence>
<dbReference type="SUPFAM" id="SSF54523">
    <property type="entry name" value="Pili subunits"/>
    <property type="match status" value="1"/>
</dbReference>
<accession>A0A382U3C7</accession>
<keyword evidence="1" id="KW-1133">Transmembrane helix</keyword>
<dbReference type="AlphaFoldDB" id="A0A382U3C7"/>
<dbReference type="InterPro" id="IPR012902">
    <property type="entry name" value="N_methyl_site"/>
</dbReference>
<evidence type="ECO:0008006" key="3">
    <source>
        <dbReference type="Google" id="ProtNLM"/>
    </source>
</evidence>
<keyword evidence="1" id="KW-0472">Membrane</keyword>
<dbReference type="NCBIfam" id="TIGR02532">
    <property type="entry name" value="IV_pilin_GFxxxE"/>
    <property type="match status" value="1"/>
</dbReference>
<dbReference type="Gene3D" id="3.30.700.10">
    <property type="entry name" value="Glycoprotein, Type 4 Pilin"/>
    <property type="match status" value="1"/>
</dbReference>
<evidence type="ECO:0000313" key="2">
    <source>
        <dbReference type="EMBL" id="SVD28241.1"/>
    </source>
</evidence>
<gene>
    <name evidence="2" type="ORF">METZ01_LOCUS381095</name>
</gene>
<reference evidence="2" key="1">
    <citation type="submission" date="2018-05" db="EMBL/GenBank/DDBJ databases">
        <authorList>
            <person name="Lanie J.A."/>
            <person name="Ng W.-L."/>
            <person name="Kazmierczak K.M."/>
            <person name="Andrzejewski T.M."/>
            <person name="Davidsen T.M."/>
            <person name="Wayne K.J."/>
            <person name="Tettelin H."/>
            <person name="Glass J.I."/>
            <person name="Rusch D."/>
            <person name="Podicherti R."/>
            <person name="Tsui H.-C.T."/>
            <person name="Winkler M.E."/>
        </authorList>
    </citation>
    <scope>NUCLEOTIDE SEQUENCE</scope>
</reference>
<dbReference type="PROSITE" id="PS00409">
    <property type="entry name" value="PROKAR_NTER_METHYL"/>
    <property type="match status" value="1"/>
</dbReference>
<organism evidence="2">
    <name type="scientific">marine metagenome</name>
    <dbReference type="NCBI Taxonomy" id="408172"/>
    <lineage>
        <taxon>unclassified sequences</taxon>
        <taxon>metagenomes</taxon>
        <taxon>ecological metagenomes</taxon>
    </lineage>
</organism>
<proteinExistence type="predicted"/>
<keyword evidence="1" id="KW-0812">Transmembrane</keyword>
<protein>
    <recommendedName>
        <fullName evidence="3">Type II secretion system protein GspG C-terminal domain-containing protein</fullName>
    </recommendedName>
</protein>
<name>A0A382U3C7_9ZZZZ</name>
<evidence type="ECO:0000256" key="1">
    <source>
        <dbReference type="SAM" id="Phobius"/>
    </source>
</evidence>
<dbReference type="InterPro" id="IPR045584">
    <property type="entry name" value="Pilin-like"/>
</dbReference>